<name>A0A1J5SCM9_9ZZZZ</name>
<dbReference type="EMBL" id="MLJW01000046">
    <property type="protein sequence ID" value="OIR05986.1"/>
    <property type="molecule type" value="Genomic_DNA"/>
</dbReference>
<dbReference type="AlphaFoldDB" id="A0A1J5SCM9"/>
<protein>
    <recommendedName>
        <fullName evidence="1">DUF6036 domain-containing protein</fullName>
    </recommendedName>
</protein>
<gene>
    <name evidence="2" type="ORF">GALL_117830</name>
</gene>
<dbReference type="InterPro" id="IPR045792">
    <property type="entry name" value="DUF6036"/>
</dbReference>
<feature type="domain" description="DUF6036" evidence="1">
    <location>
        <begin position="27"/>
        <end position="181"/>
    </location>
</feature>
<dbReference type="Pfam" id="PF19502">
    <property type="entry name" value="DUF6036"/>
    <property type="match status" value="1"/>
</dbReference>
<evidence type="ECO:0000313" key="2">
    <source>
        <dbReference type="EMBL" id="OIR05986.1"/>
    </source>
</evidence>
<accession>A0A1J5SCM9</accession>
<comment type="caution">
    <text evidence="2">The sequence shown here is derived from an EMBL/GenBank/DDBJ whole genome shotgun (WGS) entry which is preliminary data.</text>
</comment>
<evidence type="ECO:0000259" key="1">
    <source>
        <dbReference type="Pfam" id="PF19502"/>
    </source>
</evidence>
<organism evidence="2">
    <name type="scientific">mine drainage metagenome</name>
    <dbReference type="NCBI Taxonomy" id="410659"/>
    <lineage>
        <taxon>unclassified sequences</taxon>
        <taxon>metagenomes</taxon>
        <taxon>ecological metagenomes</taxon>
    </lineage>
</organism>
<proteinExistence type="predicted"/>
<sequence>MEAKLDADLNAGNASLRNAVGEIIHRISKSLPDIREPIKMYLAGGVAVNFYTGYRATDDVDASFSHKIILPNANELVVSYDDENGKHKMVYFDMNYNPTFALMHPDFEKDAALVEGNEFKDDKIKLYILSPVDLALSKVSRLEGNDREDIAELAKRKLISSKELEERAEEALSYYIGNQAMLRVNIQDVLEVIETVQQGLNHGINGKGYGR</sequence>
<reference evidence="2" key="1">
    <citation type="submission" date="2016-10" db="EMBL/GenBank/DDBJ databases">
        <title>Sequence of Gallionella enrichment culture.</title>
        <authorList>
            <person name="Poehlein A."/>
            <person name="Muehling M."/>
            <person name="Daniel R."/>
        </authorList>
    </citation>
    <scope>NUCLEOTIDE SEQUENCE</scope>
</reference>